<sequence>MNADEFQRERERDGKETRQAPKIGTSTISFSRPHNSNASVGCHASLQRFFHHNSSYPIQCS</sequence>
<dbReference type="AlphaFoldDB" id="A0AAN8ZCS8"/>
<evidence type="ECO:0000313" key="2">
    <source>
        <dbReference type="EMBL" id="KAK6935789.1"/>
    </source>
</evidence>
<feature type="region of interest" description="Disordered" evidence="1">
    <location>
        <begin position="1"/>
        <end position="35"/>
    </location>
</feature>
<evidence type="ECO:0000256" key="1">
    <source>
        <dbReference type="SAM" id="MobiDB-lite"/>
    </source>
</evidence>
<dbReference type="EMBL" id="JBAMMX010000007">
    <property type="protein sequence ID" value="KAK6935789.1"/>
    <property type="molecule type" value="Genomic_DNA"/>
</dbReference>
<organism evidence="2 3">
    <name type="scientific">Dillenia turbinata</name>
    <dbReference type="NCBI Taxonomy" id="194707"/>
    <lineage>
        <taxon>Eukaryota</taxon>
        <taxon>Viridiplantae</taxon>
        <taxon>Streptophyta</taxon>
        <taxon>Embryophyta</taxon>
        <taxon>Tracheophyta</taxon>
        <taxon>Spermatophyta</taxon>
        <taxon>Magnoliopsida</taxon>
        <taxon>eudicotyledons</taxon>
        <taxon>Gunneridae</taxon>
        <taxon>Pentapetalae</taxon>
        <taxon>Dilleniales</taxon>
        <taxon>Dilleniaceae</taxon>
        <taxon>Dillenia</taxon>
    </lineage>
</organism>
<proteinExistence type="predicted"/>
<name>A0AAN8ZCS8_9MAGN</name>
<feature type="compositionally biased region" description="Basic and acidic residues" evidence="1">
    <location>
        <begin position="1"/>
        <end position="19"/>
    </location>
</feature>
<comment type="caution">
    <text evidence="2">The sequence shown here is derived from an EMBL/GenBank/DDBJ whole genome shotgun (WGS) entry which is preliminary data.</text>
</comment>
<protein>
    <submittedName>
        <fullName evidence="2">Uncharacterized protein</fullName>
    </submittedName>
</protein>
<gene>
    <name evidence="2" type="ORF">RJ641_032819</name>
</gene>
<accession>A0AAN8ZCS8</accession>
<feature type="compositionally biased region" description="Polar residues" evidence="1">
    <location>
        <begin position="24"/>
        <end position="35"/>
    </location>
</feature>
<dbReference type="Proteomes" id="UP001370490">
    <property type="component" value="Unassembled WGS sequence"/>
</dbReference>
<evidence type="ECO:0000313" key="3">
    <source>
        <dbReference type="Proteomes" id="UP001370490"/>
    </source>
</evidence>
<keyword evidence="3" id="KW-1185">Reference proteome</keyword>
<reference evidence="2 3" key="1">
    <citation type="submission" date="2023-12" db="EMBL/GenBank/DDBJ databases">
        <title>A high-quality genome assembly for Dillenia turbinata (Dilleniales).</title>
        <authorList>
            <person name="Chanderbali A."/>
        </authorList>
    </citation>
    <scope>NUCLEOTIDE SEQUENCE [LARGE SCALE GENOMIC DNA]</scope>
    <source>
        <strain evidence="2">LSX21</strain>
        <tissue evidence="2">Leaf</tissue>
    </source>
</reference>